<reference evidence="2" key="1">
    <citation type="journal article" date="2023" name="Mol. Phylogenet. Evol.">
        <title>Genome-scale phylogeny and comparative genomics of the fungal order Sordariales.</title>
        <authorList>
            <person name="Hensen N."/>
            <person name="Bonometti L."/>
            <person name="Westerberg I."/>
            <person name="Brannstrom I.O."/>
            <person name="Guillou S."/>
            <person name="Cros-Aarteil S."/>
            <person name="Calhoun S."/>
            <person name="Haridas S."/>
            <person name="Kuo A."/>
            <person name="Mondo S."/>
            <person name="Pangilinan J."/>
            <person name="Riley R."/>
            <person name="LaButti K."/>
            <person name="Andreopoulos B."/>
            <person name="Lipzen A."/>
            <person name="Chen C."/>
            <person name="Yan M."/>
            <person name="Daum C."/>
            <person name="Ng V."/>
            <person name="Clum A."/>
            <person name="Steindorff A."/>
            <person name="Ohm R.A."/>
            <person name="Martin F."/>
            <person name="Silar P."/>
            <person name="Natvig D.O."/>
            <person name="Lalanne C."/>
            <person name="Gautier V."/>
            <person name="Ament-Velasquez S.L."/>
            <person name="Kruys A."/>
            <person name="Hutchinson M.I."/>
            <person name="Powell A.J."/>
            <person name="Barry K."/>
            <person name="Miller A.N."/>
            <person name="Grigoriev I.V."/>
            <person name="Debuchy R."/>
            <person name="Gladieux P."/>
            <person name="Hiltunen Thoren M."/>
            <person name="Johannesson H."/>
        </authorList>
    </citation>
    <scope>NUCLEOTIDE SEQUENCE</scope>
    <source>
        <strain evidence="2">CBS 118394</strain>
    </source>
</reference>
<sequence length="303" mass="30065">MASFTTNKMSLSGRKKGSMARAVKLAATFAVYAIIFFGIVSMGNAVGALAQEALVPRAYSTTEGGGCSGSPTSLPAPSGTTTTEAVDGMSGTHTSPGFSTETTTTVGNLASESLSFMTMTSTVVTTSVGTAIIVGTLTFSVNTTDSESIAAPTVTNTMTSLLTITLTATAGVSGIEGSAVTDTTIITMTDSISGPSGSMTAISDSIVGTTTTATETTCHTMTGNGTVSTNSVDGISASIPFTPMGSGPTATGWTTMSINGSYTIPPAASTTSGFPTAGAVGMQDRTGIVIKIPFLVAIAAVLV</sequence>
<dbReference type="EMBL" id="JAUEDM010000003">
    <property type="protein sequence ID" value="KAK3322171.1"/>
    <property type="molecule type" value="Genomic_DNA"/>
</dbReference>
<feature type="compositionally biased region" description="Low complexity" evidence="1">
    <location>
        <begin position="92"/>
        <end position="101"/>
    </location>
</feature>
<proteinExistence type="predicted"/>
<dbReference type="Proteomes" id="UP001283341">
    <property type="component" value="Unassembled WGS sequence"/>
</dbReference>
<protein>
    <submittedName>
        <fullName evidence="2">Uncharacterized protein</fullName>
    </submittedName>
</protein>
<reference evidence="2" key="2">
    <citation type="submission" date="2023-06" db="EMBL/GenBank/DDBJ databases">
        <authorList>
            <consortium name="Lawrence Berkeley National Laboratory"/>
            <person name="Haridas S."/>
            <person name="Hensen N."/>
            <person name="Bonometti L."/>
            <person name="Westerberg I."/>
            <person name="Brannstrom I.O."/>
            <person name="Guillou S."/>
            <person name="Cros-Aarteil S."/>
            <person name="Calhoun S."/>
            <person name="Kuo A."/>
            <person name="Mondo S."/>
            <person name="Pangilinan J."/>
            <person name="Riley R."/>
            <person name="Labutti K."/>
            <person name="Andreopoulos B."/>
            <person name="Lipzen A."/>
            <person name="Chen C."/>
            <person name="Yanf M."/>
            <person name="Daum C."/>
            <person name="Ng V."/>
            <person name="Clum A."/>
            <person name="Steindorff A."/>
            <person name="Ohm R."/>
            <person name="Martin F."/>
            <person name="Silar P."/>
            <person name="Natvig D."/>
            <person name="Lalanne C."/>
            <person name="Gautier V."/>
            <person name="Ament-Velasquez S.L."/>
            <person name="Kruys A."/>
            <person name="Hutchinson M.I."/>
            <person name="Powell A.J."/>
            <person name="Barry K."/>
            <person name="Miller A.N."/>
            <person name="Grigoriev I.V."/>
            <person name="Debuchy R."/>
            <person name="Gladieux P."/>
            <person name="Thoren M.H."/>
            <person name="Johannesson H."/>
        </authorList>
    </citation>
    <scope>NUCLEOTIDE SEQUENCE</scope>
    <source>
        <strain evidence="2">CBS 118394</strain>
    </source>
</reference>
<evidence type="ECO:0000256" key="1">
    <source>
        <dbReference type="SAM" id="MobiDB-lite"/>
    </source>
</evidence>
<feature type="compositionally biased region" description="Polar residues" evidence="1">
    <location>
        <begin position="69"/>
        <end position="84"/>
    </location>
</feature>
<name>A0AAE0M7D3_9PEZI</name>
<evidence type="ECO:0000313" key="3">
    <source>
        <dbReference type="Proteomes" id="UP001283341"/>
    </source>
</evidence>
<comment type="caution">
    <text evidence="2">The sequence shown here is derived from an EMBL/GenBank/DDBJ whole genome shotgun (WGS) entry which is preliminary data.</text>
</comment>
<organism evidence="2 3">
    <name type="scientific">Apodospora peruviana</name>
    <dbReference type="NCBI Taxonomy" id="516989"/>
    <lineage>
        <taxon>Eukaryota</taxon>
        <taxon>Fungi</taxon>
        <taxon>Dikarya</taxon>
        <taxon>Ascomycota</taxon>
        <taxon>Pezizomycotina</taxon>
        <taxon>Sordariomycetes</taxon>
        <taxon>Sordariomycetidae</taxon>
        <taxon>Sordariales</taxon>
        <taxon>Lasiosphaeriaceae</taxon>
        <taxon>Apodospora</taxon>
    </lineage>
</organism>
<keyword evidence="3" id="KW-1185">Reference proteome</keyword>
<dbReference type="AlphaFoldDB" id="A0AAE0M7D3"/>
<gene>
    <name evidence="2" type="ORF">B0H66DRAFT_589945</name>
</gene>
<accession>A0AAE0M7D3</accession>
<evidence type="ECO:0000313" key="2">
    <source>
        <dbReference type="EMBL" id="KAK3322171.1"/>
    </source>
</evidence>
<feature type="region of interest" description="Disordered" evidence="1">
    <location>
        <begin position="60"/>
        <end position="101"/>
    </location>
</feature>